<dbReference type="InterPro" id="IPR032638">
    <property type="entry name" value="Porin_5"/>
</dbReference>
<dbReference type="PANTHER" id="PTHR43308">
    <property type="entry name" value="OUTER MEMBRANE PROTEIN ALPHA-RELATED"/>
    <property type="match status" value="1"/>
</dbReference>
<dbReference type="Proteomes" id="UP001239167">
    <property type="component" value="Unassembled WGS sequence"/>
</dbReference>
<dbReference type="SUPFAM" id="SSF56935">
    <property type="entry name" value="Porins"/>
    <property type="match status" value="1"/>
</dbReference>
<name>A0ABT9Y658_9FIRM</name>
<keyword evidence="4" id="KW-1185">Reference proteome</keyword>
<dbReference type="PANTHER" id="PTHR43308:SF1">
    <property type="entry name" value="OUTER MEMBRANE PROTEIN ALPHA"/>
    <property type="match status" value="1"/>
</dbReference>
<organism evidence="3 4">
    <name type="scientific">Pectinatus haikarae</name>
    <dbReference type="NCBI Taxonomy" id="349096"/>
    <lineage>
        <taxon>Bacteria</taxon>
        <taxon>Bacillati</taxon>
        <taxon>Bacillota</taxon>
        <taxon>Negativicutes</taxon>
        <taxon>Selenomonadales</taxon>
        <taxon>Selenomonadaceae</taxon>
        <taxon>Pectinatus</taxon>
    </lineage>
</organism>
<protein>
    <recommendedName>
        <fullName evidence="2">SLH domain-containing protein</fullName>
    </recommendedName>
</protein>
<reference evidence="3 4" key="1">
    <citation type="submission" date="2023-07" db="EMBL/GenBank/DDBJ databases">
        <title>Genomic Encyclopedia of Type Strains, Phase IV (KMG-IV): sequencing the most valuable type-strain genomes for metagenomic binning, comparative biology and taxonomic classification.</title>
        <authorList>
            <person name="Goeker M."/>
        </authorList>
    </citation>
    <scope>NUCLEOTIDE SEQUENCE [LARGE SCALE GENOMIC DNA]</scope>
    <source>
        <strain evidence="3 4">DSM 16980</strain>
    </source>
</reference>
<feature type="domain" description="SLH" evidence="2">
    <location>
        <begin position="25"/>
        <end position="88"/>
    </location>
</feature>
<keyword evidence="1" id="KW-0732">Signal</keyword>
<dbReference type="RefSeq" id="WP_196605346.1">
    <property type="nucleotide sequence ID" value="NZ_CP116940.1"/>
</dbReference>
<proteinExistence type="predicted"/>
<sequence length="452" mass="49775">MKKRTLVSMITGALVIGAASTTFAAANPFSDVPADSWAYDAVSKLASDGVVNGFPDGTYKGQQTMTRYEMAQIIAKAMTKTDIDKADKALVDKLAAEFSEELDNLGVRVADLEKKSDNVKWGGRLRYYYRGVKDDSAANKDRTNDTQYELRLEPKAFIGDSGWTANARIRYYSNAASANNGGSTNNGTSDKSDTKIDRIFVEGPLFGSDAKLGKVGTYSDNVFNTGMIIDDSISGAEFNWTFGKDKSNYAKATIGRYDYNSGANVGVSNYAYDGTGDYTSFEFGHKAKDKGISALAGYYSLRNMDSTFSKYAKADSDKTNFWVGGLGYKFDKNIQLFGLYAKSDMDEASNYLGDDQSKAYDITLKYKNADIAKAGSWDIYAAYRYLGQFATIAPTYDISARDTKGWQIGTDFVLSKNILAMVEYYKGKRLSADYSGNDADYNAIYGRVDFFF</sequence>
<feature type="chain" id="PRO_5045175785" description="SLH domain-containing protein" evidence="1">
    <location>
        <begin position="25"/>
        <end position="452"/>
    </location>
</feature>
<evidence type="ECO:0000313" key="3">
    <source>
        <dbReference type="EMBL" id="MDQ0202634.1"/>
    </source>
</evidence>
<accession>A0ABT9Y658</accession>
<evidence type="ECO:0000259" key="2">
    <source>
        <dbReference type="PROSITE" id="PS51272"/>
    </source>
</evidence>
<dbReference type="Pfam" id="PF00395">
    <property type="entry name" value="SLH"/>
    <property type="match status" value="1"/>
</dbReference>
<feature type="signal peptide" evidence="1">
    <location>
        <begin position="1"/>
        <end position="24"/>
    </location>
</feature>
<dbReference type="PROSITE" id="PS51272">
    <property type="entry name" value="SLH"/>
    <property type="match status" value="1"/>
</dbReference>
<dbReference type="Pfam" id="PF16930">
    <property type="entry name" value="Porin_5"/>
    <property type="match status" value="1"/>
</dbReference>
<evidence type="ECO:0000313" key="4">
    <source>
        <dbReference type="Proteomes" id="UP001239167"/>
    </source>
</evidence>
<dbReference type="EMBL" id="JAUSUE010000002">
    <property type="protein sequence ID" value="MDQ0202634.1"/>
    <property type="molecule type" value="Genomic_DNA"/>
</dbReference>
<dbReference type="InterPro" id="IPR001119">
    <property type="entry name" value="SLH_dom"/>
</dbReference>
<evidence type="ECO:0000256" key="1">
    <source>
        <dbReference type="SAM" id="SignalP"/>
    </source>
</evidence>
<dbReference type="InterPro" id="IPR051465">
    <property type="entry name" value="Cell_Envelope_Struct_Comp"/>
</dbReference>
<gene>
    <name evidence="3" type="ORF">J2S01_000327</name>
</gene>
<comment type="caution">
    <text evidence="3">The sequence shown here is derived from an EMBL/GenBank/DDBJ whole genome shotgun (WGS) entry which is preliminary data.</text>
</comment>